<evidence type="ECO:0000256" key="3">
    <source>
        <dbReference type="ARBA" id="ARBA00023242"/>
    </source>
</evidence>
<dbReference type="Proteomes" id="UP001303160">
    <property type="component" value="Unassembled WGS sequence"/>
</dbReference>
<feature type="domain" description="Zn(2)-C6 fungal-type" evidence="5">
    <location>
        <begin position="23"/>
        <end position="56"/>
    </location>
</feature>
<dbReference type="GO" id="GO:0008270">
    <property type="term" value="F:zinc ion binding"/>
    <property type="evidence" value="ECO:0007669"/>
    <property type="project" value="InterPro"/>
</dbReference>
<dbReference type="CDD" id="cd00067">
    <property type="entry name" value="GAL4"/>
    <property type="match status" value="1"/>
</dbReference>
<evidence type="ECO:0000256" key="2">
    <source>
        <dbReference type="ARBA" id="ARBA00023163"/>
    </source>
</evidence>
<feature type="region of interest" description="Disordered" evidence="4">
    <location>
        <begin position="633"/>
        <end position="765"/>
    </location>
</feature>
<dbReference type="PANTHER" id="PTHR47840:SF1">
    <property type="entry name" value="ZN(II)2CYS6 TRANSCRIPTION FACTOR (EUROFUNG)"/>
    <property type="match status" value="1"/>
</dbReference>
<dbReference type="InterPro" id="IPR036864">
    <property type="entry name" value="Zn2-C6_fun-type_DNA-bd_sf"/>
</dbReference>
<keyword evidence="3" id="KW-0539">Nucleus</keyword>
<dbReference type="SMART" id="SM00066">
    <property type="entry name" value="GAL4"/>
    <property type="match status" value="1"/>
</dbReference>
<sequence length="782" mass="86360">MDEQVQRSGSDVRRRKVRKGTHSCWECRRRKIRCQFGKQDDTACLPCQARGSVCRSQEFVDAQPPQLPDRRLAQRLARLEDLVAKVVDRVMPEAGSGNSSAQDHSRTSSPTPSDETLTSDVEGQETPHFGLDVIESPINKELSAGMLMGVPGGAASLQQPMGTLTMPSRRSTESVSSKGFASRRYEKTCRALLSLFPSQHSVEVLVKATSAPYFIVALFHTHQDIMEGLSETPESIATIPPLNAHPTVLAKRLLQLCICIQQRPPGFFTLEDQHPNLNLHDLMNKIVSTVSQLVTSNDDIVATAEGLQCLILLGHWHSNAGNLRKAWLVFRKALSLATMMGLDRNSTLGLRFVDPSTDEFAHPSPMALWYSINAGDRSLSLMLGLPAGSPDNTFATEQAMARNNARERFCKIHAVIAEQILDHNLSLVSESRVQKPTTSYQQIDRDLENAAKVMPHDWWFIPSMPSELQTDLEQTTAAINHVLLQVNHLNFSLVLHLPYIIHSVTTGVPIEEGHKPCLNSARQILQRYLVYQTMSQSNPTWTCYQVSYAALMASLALCLFTLAHQTNEADIKLVSLTLSKMQHLALLQPHNRLSQSSVTLISQLLDMIDSGMKQPLNLDLNLPFFGLININPRTSPPPAMSPSRQHGTRRSLSSSAHSPHTVPVPATSPGPPGGSLSPHPHPPRGRQRNVTVPIGFHTSQIDPSLQPHGHTHRSPISGHGGEGFHTMHHPMPFDAHQHQQPAQQSNDDRSGTLGEISMPPGGEDWVFGGVEPGYWNLMNQEL</sequence>
<organism evidence="6 7">
    <name type="scientific">Triangularia verruculosa</name>
    <dbReference type="NCBI Taxonomy" id="2587418"/>
    <lineage>
        <taxon>Eukaryota</taxon>
        <taxon>Fungi</taxon>
        <taxon>Dikarya</taxon>
        <taxon>Ascomycota</taxon>
        <taxon>Pezizomycotina</taxon>
        <taxon>Sordariomycetes</taxon>
        <taxon>Sordariomycetidae</taxon>
        <taxon>Sordariales</taxon>
        <taxon>Podosporaceae</taxon>
        <taxon>Triangularia</taxon>
    </lineage>
</organism>
<evidence type="ECO:0000313" key="6">
    <source>
        <dbReference type="EMBL" id="KAK4205559.1"/>
    </source>
</evidence>
<gene>
    <name evidence="6" type="ORF">QBC40DRAFT_215144</name>
</gene>
<protein>
    <recommendedName>
        <fullName evidence="5">Zn(2)-C6 fungal-type domain-containing protein</fullName>
    </recommendedName>
</protein>
<dbReference type="PROSITE" id="PS50048">
    <property type="entry name" value="ZN2_CY6_FUNGAL_2"/>
    <property type="match status" value="1"/>
</dbReference>
<keyword evidence="1" id="KW-0805">Transcription regulation</keyword>
<evidence type="ECO:0000313" key="7">
    <source>
        <dbReference type="Proteomes" id="UP001303160"/>
    </source>
</evidence>
<comment type="caution">
    <text evidence="6">The sequence shown here is derived from an EMBL/GenBank/DDBJ whole genome shotgun (WGS) entry which is preliminary data.</text>
</comment>
<proteinExistence type="predicted"/>
<name>A0AAN6XRR4_9PEZI</name>
<dbReference type="SUPFAM" id="SSF57701">
    <property type="entry name" value="Zn2/Cys6 DNA-binding domain"/>
    <property type="match status" value="1"/>
</dbReference>
<accession>A0AAN6XRR4</accession>
<evidence type="ECO:0000256" key="1">
    <source>
        <dbReference type="ARBA" id="ARBA00023015"/>
    </source>
</evidence>
<dbReference type="Gene3D" id="4.10.240.10">
    <property type="entry name" value="Zn(2)-C6 fungal-type DNA-binding domain"/>
    <property type="match status" value="1"/>
</dbReference>
<keyword evidence="7" id="KW-1185">Reference proteome</keyword>
<dbReference type="PROSITE" id="PS00463">
    <property type="entry name" value="ZN2_CY6_FUNGAL_1"/>
    <property type="match status" value="1"/>
</dbReference>
<reference evidence="6" key="1">
    <citation type="journal article" date="2023" name="Mol. Phylogenet. Evol.">
        <title>Genome-scale phylogeny and comparative genomics of the fungal order Sordariales.</title>
        <authorList>
            <person name="Hensen N."/>
            <person name="Bonometti L."/>
            <person name="Westerberg I."/>
            <person name="Brannstrom I.O."/>
            <person name="Guillou S."/>
            <person name="Cros-Aarteil S."/>
            <person name="Calhoun S."/>
            <person name="Haridas S."/>
            <person name="Kuo A."/>
            <person name="Mondo S."/>
            <person name="Pangilinan J."/>
            <person name="Riley R."/>
            <person name="LaButti K."/>
            <person name="Andreopoulos B."/>
            <person name="Lipzen A."/>
            <person name="Chen C."/>
            <person name="Yan M."/>
            <person name="Daum C."/>
            <person name="Ng V."/>
            <person name="Clum A."/>
            <person name="Steindorff A."/>
            <person name="Ohm R.A."/>
            <person name="Martin F."/>
            <person name="Silar P."/>
            <person name="Natvig D.O."/>
            <person name="Lalanne C."/>
            <person name="Gautier V."/>
            <person name="Ament-Velasquez S.L."/>
            <person name="Kruys A."/>
            <person name="Hutchinson M.I."/>
            <person name="Powell A.J."/>
            <person name="Barry K."/>
            <person name="Miller A.N."/>
            <person name="Grigoriev I.V."/>
            <person name="Debuchy R."/>
            <person name="Gladieux P."/>
            <person name="Hiltunen Thoren M."/>
            <person name="Johannesson H."/>
        </authorList>
    </citation>
    <scope>NUCLEOTIDE SEQUENCE</scope>
    <source>
        <strain evidence="6">CBS 315.58</strain>
    </source>
</reference>
<dbReference type="AlphaFoldDB" id="A0AAN6XRR4"/>
<feature type="compositionally biased region" description="Polar residues" evidence="4">
    <location>
        <begin position="96"/>
        <end position="121"/>
    </location>
</feature>
<feature type="compositionally biased region" description="Polar residues" evidence="4">
    <location>
        <begin position="642"/>
        <end position="658"/>
    </location>
</feature>
<dbReference type="CDD" id="cd12148">
    <property type="entry name" value="fungal_TF_MHR"/>
    <property type="match status" value="1"/>
</dbReference>
<evidence type="ECO:0000259" key="5">
    <source>
        <dbReference type="PROSITE" id="PS50048"/>
    </source>
</evidence>
<dbReference type="GO" id="GO:0000981">
    <property type="term" value="F:DNA-binding transcription factor activity, RNA polymerase II-specific"/>
    <property type="evidence" value="ECO:0007669"/>
    <property type="project" value="InterPro"/>
</dbReference>
<dbReference type="InterPro" id="IPR001138">
    <property type="entry name" value="Zn2Cys6_DnaBD"/>
</dbReference>
<evidence type="ECO:0000256" key="4">
    <source>
        <dbReference type="SAM" id="MobiDB-lite"/>
    </source>
</evidence>
<dbReference type="PANTHER" id="PTHR47840">
    <property type="entry name" value="ZN(II)2CYS6 TRANSCRIPTION FACTOR (EUROFUNG)-RELATED"/>
    <property type="match status" value="1"/>
</dbReference>
<dbReference type="EMBL" id="MU863876">
    <property type="protein sequence ID" value="KAK4205559.1"/>
    <property type="molecule type" value="Genomic_DNA"/>
</dbReference>
<reference evidence="6" key="2">
    <citation type="submission" date="2023-05" db="EMBL/GenBank/DDBJ databases">
        <authorList>
            <consortium name="Lawrence Berkeley National Laboratory"/>
            <person name="Steindorff A."/>
            <person name="Hensen N."/>
            <person name="Bonometti L."/>
            <person name="Westerberg I."/>
            <person name="Brannstrom I.O."/>
            <person name="Guillou S."/>
            <person name="Cros-Aarteil S."/>
            <person name="Calhoun S."/>
            <person name="Haridas S."/>
            <person name="Kuo A."/>
            <person name="Mondo S."/>
            <person name="Pangilinan J."/>
            <person name="Riley R."/>
            <person name="Labutti K."/>
            <person name="Andreopoulos B."/>
            <person name="Lipzen A."/>
            <person name="Chen C."/>
            <person name="Yanf M."/>
            <person name="Daum C."/>
            <person name="Ng V."/>
            <person name="Clum A."/>
            <person name="Ohm R."/>
            <person name="Martin F."/>
            <person name="Silar P."/>
            <person name="Natvig D."/>
            <person name="Lalanne C."/>
            <person name="Gautier V."/>
            <person name="Ament-Velasquez S.L."/>
            <person name="Kruys A."/>
            <person name="Hutchinson M.I."/>
            <person name="Powell A.J."/>
            <person name="Barry K."/>
            <person name="Miller A.N."/>
            <person name="Grigoriev I.V."/>
            <person name="Debuchy R."/>
            <person name="Gladieux P."/>
            <person name="Thoren M.H."/>
            <person name="Johannesson H."/>
        </authorList>
    </citation>
    <scope>NUCLEOTIDE SEQUENCE</scope>
    <source>
        <strain evidence="6">CBS 315.58</strain>
    </source>
</reference>
<feature type="region of interest" description="Disordered" evidence="4">
    <location>
        <begin position="93"/>
        <end position="123"/>
    </location>
</feature>
<dbReference type="Pfam" id="PF00172">
    <property type="entry name" value="Zn_clus"/>
    <property type="match status" value="1"/>
</dbReference>
<keyword evidence="2" id="KW-0804">Transcription</keyword>